<dbReference type="Pfam" id="PF00109">
    <property type="entry name" value="ketoacyl-synt"/>
    <property type="match status" value="1"/>
</dbReference>
<reference evidence="8 9" key="1">
    <citation type="submission" date="2023-05" db="EMBL/GenBank/DDBJ databases">
        <title>Streptantibioticus silvisoli sp. nov., acidotolerant actinomycetes 1 from pine litter.</title>
        <authorList>
            <person name="Swiecimska M."/>
            <person name="Golinska P."/>
            <person name="Sangal V."/>
            <person name="Wachnowicz B."/>
            <person name="Goodfellow M."/>
        </authorList>
    </citation>
    <scope>NUCLEOTIDE SEQUENCE [LARGE SCALE GENOMIC DNA]</scope>
    <source>
        <strain evidence="8 9">SL54</strain>
    </source>
</reference>
<evidence type="ECO:0000256" key="4">
    <source>
        <dbReference type="ARBA" id="ARBA00023194"/>
    </source>
</evidence>
<name>A0ABT6VSX2_9ACTN</name>
<dbReference type="PROSITE" id="PS00012">
    <property type="entry name" value="PHOSPHOPANTETHEINE"/>
    <property type="match status" value="1"/>
</dbReference>
<dbReference type="InterPro" id="IPR014030">
    <property type="entry name" value="Ketoacyl_synth_N"/>
</dbReference>
<dbReference type="EMBL" id="JAAGKO020000001">
    <property type="protein sequence ID" value="MDI5961144.1"/>
    <property type="molecule type" value="Genomic_DNA"/>
</dbReference>
<keyword evidence="2" id="KW-0597">Phosphoprotein</keyword>
<keyword evidence="5" id="KW-0012">Acyltransferase</keyword>
<dbReference type="SUPFAM" id="SSF53901">
    <property type="entry name" value="Thiolase-like"/>
    <property type="match status" value="1"/>
</dbReference>
<feature type="domain" description="Ketosynthase family 3 (KS3)" evidence="7">
    <location>
        <begin position="4"/>
        <end position="430"/>
    </location>
</feature>
<dbReference type="InterPro" id="IPR009081">
    <property type="entry name" value="PP-bd_ACP"/>
</dbReference>
<dbReference type="RefSeq" id="WP_282704341.1">
    <property type="nucleotide sequence ID" value="NZ_JAAGKO020000001.1"/>
</dbReference>
<sequence length="1003" mass="102167">MTSDYSLAIVGMSGRFPGARDTGEFWAGLEAGVCSLTDLTAEDLAQAGVDPALSGHRDYVAAKGVLAEPDRFDADLFGFGAVEAAALDPQHRVLLETAWAALEDAGIAPRSAAARTGVYVGGSLTEHSVAAYGDPSLAERIGEMQVRLLSDREFLAAWISYRLALEGPSLTVQTACSTSLAAVHLAAQALLAGECDTALAGGVSIASIRRTGYLYREGGVGSPDGRCRPFDEAAAGTLSGDGAGIVVLRRLEDAIADGDPIRAVIRGSALTSDGNGKVGFAAPGPGGQRRAIAEAWAAAGLDPADAQYLEMHGTGTVLGDQVEIASVTDAMGGAAAPGGCAIGSVKSNIGHLDAAAGVAGLIKVVLMLEHGTVAPTVNVSRPHPDLFAPGSPLRLATEAAPWPRPAGGTRLAGVTSVGLGGTNVHVVLEEAPVTPGTPAAPARGAELLPLSAGTGEQVAALARDLAAALRAPGAPSLADTARTLQTARAGLGRRAWVVAGDRAAALTALDTLAAGPRAGVAAEVGDDGTAPAPVFLFSGQSGQYPDAGRQLYDDFPLFRDELDACADVLLSAGGPDPRPWRAGERSDTGYWQPALVALELAAVRLWAGWGITPAAVVGHSVGEYPAAVVSGVMDRSDALILAAARGSLMERTAPGRMLAVAVSEQEAAAFTGPQVELAAVNGPRSVVLSGPAAAVEALADGLAAKRVPFRFLGVDRAFHSALMEPVLAEFAGRVGAVRLGVPRLPVFSTVTGARLTPGEAADPAYWTGQLRGPVRYRDAVAAAGEAAPGPLLELGPGNALVAQGRRSVPGRRGHATFGTAAGAGESTAALRALGDLWSRGHAVDWTGVPAPTAHRVRLPAHPFAGRRWGALVPAAPSRPAAPAEAAAPAPAEPQPVDCAEEFDDGLAARVTRLLDEALGLTGPDDLDLTYFAAGGDSLTAVQVVGRLRDDLGIEIPVTLLLEKLTIRQLVERVVATEAESREADDLFSSLLEGLEEEGGDAVG</sequence>
<feature type="domain" description="Carrier" evidence="6">
    <location>
        <begin position="897"/>
        <end position="977"/>
    </location>
</feature>
<dbReference type="Gene3D" id="3.40.366.10">
    <property type="entry name" value="Malonyl-Coenzyme A Acyl Carrier Protein, domain 2"/>
    <property type="match status" value="1"/>
</dbReference>
<evidence type="ECO:0000313" key="9">
    <source>
        <dbReference type="Proteomes" id="UP001156398"/>
    </source>
</evidence>
<evidence type="ECO:0000259" key="6">
    <source>
        <dbReference type="PROSITE" id="PS50075"/>
    </source>
</evidence>
<dbReference type="CDD" id="cd00833">
    <property type="entry name" value="PKS"/>
    <property type="match status" value="1"/>
</dbReference>
<keyword evidence="9" id="KW-1185">Reference proteome</keyword>
<dbReference type="InterPro" id="IPR016039">
    <property type="entry name" value="Thiolase-like"/>
</dbReference>
<proteinExistence type="predicted"/>
<dbReference type="Gene3D" id="3.40.47.10">
    <property type="match status" value="1"/>
</dbReference>
<gene>
    <name evidence="8" type="ORF">POF43_000130</name>
</gene>
<dbReference type="SUPFAM" id="SSF55048">
    <property type="entry name" value="Probable ACP-binding domain of malonyl-CoA ACP transacylase"/>
    <property type="match status" value="1"/>
</dbReference>
<dbReference type="InterPro" id="IPR006162">
    <property type="entry name" value="Ppantetheine_attach_site"/>
</dbReference>
<dbReference type="Pfam" id="PF00698">
    <property type="entry name" value="Acyl_transf_1"/>
    <property type="match status" value="1"/>
</dbReference>
<comment type="caution">
    <text evidence="8">The sequence shown here is derived from an EMBL/GenBank/DDBJ whole genome shotgun (WGS) entry which is preliminary data.</text>
</comment>
<dbReference type="Pfam" id="PF16197">
    <property type="entry name" value="KAsynt_C_assoc"/>
    <property type="match status" value="1"/>
</dbReference>
<dbReference type="InterPro" id="IPR018201">
    <property type="entry name" value="Ketoacyl_synth_AS"/>
</dbReference>
<evidence type="ECO:0000313" key="8">
    <source>
        <dbReference type="EMBL" id="MDI5961144.1"/>
    </source>
</evidence>
<evidence type="ECO:0000259" key="7">
    <source>
        <dbReference type="PROSITE" id="PS52004"/>
    </source>
</evidence>
<dbReference type="SMART" id="SM00823">
    <property type="entry name" value="PKS_PP"/>
    <property type="match status" value="1"/>
</dbReference>
<dbReference type="PANTHER" id="PTHR43775:SF37">
    <property type="entry name" value="SI:DKEY-61P9.11"/>
    <property type="match status" value="1"/>
</dbReference>
<evidence type="ECO:0000256" key="3">
    <source>
        <dbReference type="ARBA" id="ARBA00022679"/>
    </source>
</evidence>
<protein>
    <submittedName>
        <fullName evidence="8">Beta-ketoacyl synthase N-terminal-like domain-containing protein</fullName>
    </submittedName>
</protein>
<dbReference type="InterPro" id="IPR036736">
    <property type="entry name" value="ACP-like_sf"/>
</dbReference>
<dbReference type="InterPro" id="IPR032821">
    <property type="entry name" value="PKS_assoc"/>
</dbReference>
<dbReference type="InterPro" id="IPR001227">
    <property type="entry name" value="Ac_transferase_dom_sf"/>
</dbReference>
<dbReference type="InterPro" id="IPR016036">
    <property type="entry name" value="Malonyl_transacylase_ACP-bd"/>
</dbReference>
<dbReference type="Gene3D" id="3.30.70.3290">
    <property type="match status" value="1"/>
</dbReference>
<evidence type="ECO:0000256" key="2">
    <source>
        <dbReference type="ARBA" id="ARBA00022553"/>
    </source>
</evidence>
<dbReference type="InterPro" id="IPR020841">
    <property type="entry name" value="PKS_Beta-ketoAc_synthase_dom"/>
</dbReference>
<keyword evidence="1" id="KW-0596">Phosphopantetheine</keyword>
<dbReference type="PROSITE" id="PS00606">
    <property type="entry name" value="KS3_1"/>
    <property type="match status" value="1"/>
</dbReference>
<dbReference type="SUPFAM" id="SSF47336">
    <property type="entry name" value="ACP-like"/>
    <property type="match status" value="1"/>
</dbReference>
<dbReference type="InterPro" id="IPR016035">
    <property type="entry name" value="Acyl_Trfase/lysoPLipase"/>
</dbReference>
<dbReference type="Gene3D" id="1.10.1200.10">
    <property type="entry name" value="ACP-like"/>
    <property type="match status" value="1"/>
</dbReference>
<dbReference type="SUPFAM" id="SSF52151">
    <property type="entry name" value="FabD/lysophospholipase-like"/>
    <property type="match status" value="1"/>
</dbReference>
<evidence type="ECO:0000256" key="1">
    <source>
        <dbReference type="ARBA" id="ARBA00022450"/>
    </source>
</evidence>
<accession>A0ABT6VSX2</accession>
<dbReference type="InterPro" id="IPR014043">
    <property type="entry name" value="Acyl_transferase_dom"/>
</dbReference>
<dbReference type="Proteomes" id="UP001156398">
    <property type="component" value="Unassembled WGS sequence"/>
</dbReference>
<dbReference type="InterPro" id="IPR020806">
    <property type="entry name" value="PKS_PP-bd"/>
</dbReference>
<dbReference type="PROSITE" id="PS50075">
    <property type="entry name" value="CARRIER"/>
    <property type="match status" value="1"/>
</dbReference>
<dbReference type="PANTHER" id="PTHR43775">
    <property type="entry name" value="FATTY ACID SYNTHASE"/>
    <property type="match status" value="1"/>
</dbReference>
<keyword evidence="4" id="KW-0045">Antibiotic biosynthesis</keyword>
<dbReference type="InterPro" id="IPR014031">
    <property type="entry name" value="Ketoacyl_synth_C"/>
</dbReference>
<organism evidence="8 9">
    <name type="scientific">Streptantibioticus silvisoli</name>
    <dbReference type="NCBI Taxonomy" id="2705255"/>
    <lineage>
        <taxon>Bacteria</taxon>
        <taxon>Bacillati</taxon>
        <taxon>Actinomycetota</taxon>
        <taxon>Actinomycetes</taxon>
        <taxon>Kitasatosporales</taxon>
        <taxon>Streptomycetaceae</taxon>
        <taxon>Streptantibioticus</taxon>
    </lineage>
</organism>
<dbReference type="SMART" id="SM00827">
    <property type="entry name" value="PKS_AT"/>
    <property type="match status" value="1"/>
</dbReference>
<dbReference type="Pfam" id="PF00550">
    <property type="entry name" value="PP-binding"/>
    <property type="match status" value="1"/>
</dbReference>
<dbReference type="PROSITE" id="PS52004">
    <property type="entry name" value="KS3_2"/>
    <property type="match status" value="1"/>
</dbReference>
<dbReference type="Pfam" id="PF02801">
    <property type="entry name" value="Ketoacyl-synt_C"/>
    <property type="match status" value="1"/>
</dbReference>
<evidence type="ECO:0000256" key="5">
    <source>
        <dbReference type="ARBA" id="ARBA00023315"/>
    </source>
</evidence>
<keyword evidence="3" id="KW-0808">Transferase</keyword>
<dbReference type="SMART" id="SM00825">
    <property type="entry name" value="PKS_KS"/>
    <property type="match status" value="1"/>
</dbReference>
<dbReference type="InterPro" id="IPR050091">
    <property type="entry name" value="PKS_NRPS_Biosynth_Enz"/>
</dbReference>